<feature type="domain" description="TonB-dependent receptor-like beta-barrel" evidence="11">
    <location>
        <begin position="466"/>
        <end position="820"/>
    </location>
</feature>
<gene>
    <name evidence="13" type="ORF">C3K47_03850</name>
</gene>
<evidence type="ECO:0000256" key="1">
    <source>
        <dbReference type="ARBA" id="ARBA00004571"/>
    </source>
</evidence>
<feature type="signal peptide" evidence="10">
    <location>
        <begin position="1"/>
        <end position="21"/>
    </location>
</feature>
<keyword evidence="2 8" id="KW-0813">Transport</keyword>
<dbReference type="InterPro" id="IPR023997">
    <property type="entry name" value="TonB-dep_OMP_SusC/RagA_CS"/>
</dbReference>
<dbReference type="OrthoDB" id="9768177at2"/>
<feature type="chain" id="PRO_5015602262" evidence="10">
    <location>
        <begin position="22"/>
        <end position="1037"/>
    </location>
</feature>
<organism evidence="13 14">
    <name type="scientific">Solitalea longa</name>
    <dbReference type="NCBI Taxonomy" id="2079460"/>
    <lineage>
        <taxon>Bacteria</taxon>
        <taxon>Pseudomonadati</taxon>
        <taxon>Bacteroidota</taxon>
        <taxon>Sphingobacteriia</taxon>
        <taxon>Sphingobacteriales</taxon>
        <taxon>Sphingobacteriaceae</taxon>
        <taxon>Solitalea</taxon>
    </lineage>
</organism>
<keyword evidence="5 9" id="KW-0798">TonB box</keyword>
<evidence type="ECO:0000256" key="8">
    <source>
        <dbReference type="PROSITE-ProRule" id="PRU01360"/>
    </source>
</evidence>
<dbReference type="SUPFAM" id="SSF49464">
    <property type="entry name" value="Carboxypeptidase regulatory domain-like"/>
    <property type="match status" value="1"/>
</dbReference>
<feature type="domain" description="TonB-dependent receptor plug" evidence="12">
    <location>
        <begin position="117"/>
        <end position="219"/>
    </location>
</feature>
<dbReference type="NCBIfam" id="TIGR04057">
    <property type="entry name" value="SusC_RagA_signa"/>
    <property type="match status" value="1"/>
</dbReference>
<evidence type="ECO:0000259" key="12">
    <source>
        <dbReference type="Pfam" id="PF07715"/>
    </source>
</evidence>
<dbReference type="InterPro" id="IPR012910">
    <property type="entry name" value="Plug_dom"/>
</dbReference>
<keyword evidence="3 8" id="KW-1134">Transmembrane beta strand</keyword>
<evidence type="ECO:0000256" key="6">
    <source>
        <dbReference type="ARBA" id="ARBA00023136"/>
    </source>
</evidence>
<name>A0A2S5A8C1_9SPHI</name>
<dbReference type="RefSeq" id="WP_103787796.1">
    <property type="nucleotide sequence ID" value="NZ_PQVF01000002.1"/>
</dbReference>
<comment type="caution">
    <text evidence="13">The sequence shown here is derived from an EMBL/GenBank/DDBJ whole genome shotgun (WGS) entry which is preliminary data.</text>
</comment>
<dbReference type="NCBIfam" id="TIGR04056">
    <property type="entry name" value="OMP_RagA_SusC"/>
    <property type="match status" value="1"/>
</dbReference>
<dbReference type="InterPro" id="IPR023996">
    <property type="entry name" value="TonB-dep_OMP_SusC/RagA"/>
</dbReference>
<dbReference type="Gene3D" id="2.60.40.1120">
    <property type="entry name" value="Carboxypeptidase-like, regulatory domain"/>
    <property type="match status" value="1"/>
</dbReference>
<evidence type="ECO:0000256" key="3">
    <source>
        <dbReference type="ARBA" id="ARBA00022452"/>
    </source>
</evidence>
<proteinExistence type="inferred from homology"/>
<dbReference type="InterPro" id="IPR037066">
    <property type="entry name" value="Plug_dom_sf"/>
</dbReference>
<dbReference type="GO" id="GO:0009279">
    <property type="term" value="C:cell outer membrane"/>
    <property type="evidence" value="ECO:0007669"/>
    <property type="project" value="UniProtKB-SubCell"/>
</dbReference>
<evidence type="ECO:0000256" key="5">
    <source>
        <dbReference type="ARBA" id="ARBA00023077"/>
    </source>
</evidence>
<evidence type="ECO:0000256" key="9">
    <source>
        <dbReference type="RuleBase" id="RU003357"/>
    </source>
</evidence>
<evidence type="ECO:0000313" key="14">
    <source>
        <dbReference type="Proteomes" id="UP000236893"/>
    </source>
</evidence>
<dbReference type="Proteomes" id="UP000236893">
    <property type="component" value="Unassembled WGS sequence"/>
</dbReference>
<dbReference type="Pfam" id="PF13715">
    <property type="entry name" value="CarbopepD_reg_2"/>
    <property type="match status" value="1"/>
</dbReference>
<dbReference type="InterPro" id="IPR039426">
    <property type="entry name" value="TonB-dep_rcpt-like"/>
</dbReference>
<keyword evidence="14" id="KW-1185">Reference proteome</keyword>
<evidence type="ECO:0000259" key="11">
    <source>
        <dbReference type="Pfam" id="PF00593"/>
    </source>
</evidence>
<dbReference type="SUPFAM" id="SSF56935">
    <property type="entry name" value="Porins"/>
    <property type="match status" value="1"/>
</dbReference>
<comment type="similarity">
    <text evidence="8 9">Belongs to the TonB-dependent receptor family.</text>
</comment>
<dbReference type="Gene3D" id="2.170.130.10">
    <property type="entry name" value="TonB-dependent receptor, plug domain"/>
    <property type="match status" value="1"/>
</dbReference>
<evidence type="ECO:0000256" key="10">
    <source>
        <dbReference type="SAM" id="SignalP"/>
    </source>
</evidence>
<keyword evidence="4 8" id="KW-0812">Transmembrane</keyword>
<keyword evidence="10" id="KW-0732">Signal</keyword>
<accession>A0A2S5A8C1</accession>
<evidence type="ECO:0000256" key="7">
    <source>
        <dbReference type="ARBA" id="ARBA00023237"/>
    </source>
</evidence>
<sequence length="1037" mass="112684">MRKHVLVFLALLMLCTTHLLAQELVVKGKVIDAQSLPLTGVTVSIKGSSKGTSTDVDGNYSISVPSNGTLVFNFIGYKPVERAVAGKTSISVQLQEDVAALEEVVVVGYGTQKKGLVTGAISQVKAEDLKTTSISRIDQALQGRTAGVTVLPQSGSPGSPVSIRIRGAGSNQNSQPLYIIDGMRAGGIEYLDPSEIESTEILKDAASAAIYGAEGANGVVLITTKSGSKKKETSSIDYSFQIGQQSIGNIMPLMNAQQYTQYLKESGYGDLPTDAEVKAAGEGTNWKDALFQNAPQQRHALTLSGGSEKSSYLVGLSYFNQKGVAGGDKADFKRYTVRLNTDNKVKDWLNIGERLSYSNFATTGLAENSEFRSVISSALALDPITPVTYPSGSTLPAHVTTALASGLPLVKDKNGNYYGMSRFVQGEYGNPLGLIDVTETSTIQNKIVGNVYADIDIVKGLKFTTRFGVDAAFVKTHNWSPLFYFTDVNRNSTLSGGDTQNNWFNWQWENFATYQKAFGSHSLTAMAGMSAYKANFNNMASSYAEFFRQGEKYAYPDFSPDTQDKIAGQYNTSTLASYFGRVGYDYKGKYLLNGSIRADGSSRLAPGHQWGYFPAVSGGWVMSSEDFFPESVAKVMNYTKLRASWGQNGSLANIGVGTWAAGISTAGIQIPNSDPANPANIIGAAPSNLPNPLLTWETSEQLDIGAEFGFLNNSIFLEVDWYKKTTKDLLTPGVVPDYVGNVLTVVNGGDVENNGWEFGLTYKSNTTKAFKYSVSGNLSLMKNKVTYMNPFLNTINGAGIGTGYTATMFSLNKPLWYFNGYKTAGIFQNQAQIDKYIADNKLTGYAPKPGDPIIVNSNGDTQISSGDHTMIGDPNPDFTYGLTLNMSYKGFDFLCFLQGQGGNDVMMGFNRTDRPSANKPEFFFKDRWTGDGSTNTWFASNTNNDFIYQSDLMVFKGDFMRIRQLQLGYTFPSKMMNTVKVKSLRLYCSLDNYFTFTNYKGFDPEGGSNANAANSVGIDRGVYPTPRMITGGLAVTF</sequence>
<evidence type="ECO:0000313" key="13">
    <source>
        <dbReference type="EMBL" id="POY38539.1"/>
    </source>
</evidence>
<dbReference type="Gene3D" id="2.40.170.20">
    <property type="entry name" value="TonB-dependent receptor, beta-barrel domain"/>
    <property type="match status" value="1"/>
</dbReference>
<keyword evidence="7 8" id="KW-0998">Cell outer membrane</keyword>
<dbReference type="Pfam" id="PF00593">
    <property type="entry name" value="TonB_dep_Rec_b-barrel"/>
    <property type="match status" value="1"/>
</dbReference>
<reference evidence="13 14" key="1">
    <citation type="submission" date="2018-01" db="EMBL/GenBank/DDBJ databases">
        <authorList>
            <person name="Gaut B.S."/>
            <person name="Morton B.R."/>
            <person name="Clegg M.T."/>
            <person name="Duvall M.R."/>
        </authorList>
    </citation>
    <scope>NUCLEOTIDE SEQUENCE [LARGE SCALE GENOMIC DNA]</scope>
    <source>
        <strain evidence="13 14">HR-AV</strain>
    </source>
</reference>
<dbReference type="EMBL" id="PQVF01000002">
    <property type="protein sequence ID" value="POY38539.1"/>
    <property type="molecule type" value="Genomic_DNA"/>
</dbReference>
<dbReference type="InterPro" id="IPR036942">
    <property type="entry name" value="Beta-barrel_TonB_sf"/>
</dbReference>
<keyword evidence="6 8" id="KW-0472">Membrane</keyword>
<dbReference type="InterPro" id="IPR000531">
    <property type="entry name" value="Beta-barrel_TonB"/>
</dbReference>
<dbReference type="PROSITE" id="PS52016">
    <property type="entry name" value="TONB_DEPENDENT_REC_3"/>
    <property type="match status" value="1"/>
</dbReference>
<keyword evidence="13" id="KW-0675">Receptor</keyword>
<dbReference type="Pfam" id="PF07715">
    <property type="entry name" value="Plug"/>
    <property type="match status" value="1"/>
</dbReference>
<comment type="subcellular location">
    <subcellularLocation>
        <location evidence="1 8">Cell outer membrane</location>
        <topology evidence="1 8">Multi-pass membrane protein</topology>
    </subcellularLocation>
</comment>
<dbReference type="AlphaFoldDB" id="A0A2S5A8C1"/>
<evidence type="ECO:0000256" key="2">
    <source>
        <dbReference type="ARBA" id="ARBA00022448"/>
    </source>
</evidence>
<evidence type="ECO:0000256" key="4">
    <source>
        <dbReference type="ARBA" id="ARBA00022692"/>
    </source>
</evidence>
<dbReference type="InterPro" id="IPR008969">
    <property type="entry name" value="CarboxyPept-like_regulatory"/>
</dbReference>
<protein>
    <submittedName>
        <fullName evidence="13">TonB-dependent receptor</fullName>
    </submittedName>
</protein>